<dbReference type="Gene3D" id="1.10.30.50">
    <property type="match status" value="1"/>
</dbReference>
<dbReference type="Pfam" id="PF13391">
    <property type="entry name" value="HNH_2"/>
    <property type="match status" value="1"/>
</dbReference>
<protein>
    <recommendedName>
        <fullName evidence="1">HNH nuclease domain-containing protein</fullName>
    </recommendedName>
</protein>
<comment type="caution">
    <text evidence="2">The sequence shown here is derived from an EMBL/GenBank/DDBJ whole genome shotgun (WGS) entry which is preliminary data.</text>
</comment>
<dbReference type="CDD" id="cd00085">
    <property type="entry name" value="HNHc"/>
    <property type="match status" value="1"/>
</dbReference>
<evidence type="ECO:0000313" key="2">
    <source>
        <dbReference type="EMBL" id="TVU87767.1"/>
    </source>
</evidence>
<accession>A0A558J2D1</accession>
<feature type="domain" description="HNH nuclease" evidence="1">
    <location>
        <begin position="149"/>
        <end position="206"/>
    </location>
</feature>
<reference evidence="2 3" key="1">
    <citation type="submission" date="2019-07" db="EMBL/GenBank/DDBJ databases">
        <title>Diversity of Bacteria from Kongsfjorden, Arctic.</title>
        <authorList>
            <person name="Yu Y."/>
        </authorList>
    </citation>
    <scope>NUCLEOTIDE SEQUENCE [LARGE SCALE GENOMIC DNA]</scope>
    <source>
        <strain evidence="2 3">SM1922</strain>
    </source>
</reference>
<dbReference type="SMART" id="SM00507">
    <property type="entry name" value="HNHc"/>
    <property type="match status" value="1"/>
</dbReference>
<gene>
    <name evidence="2" type="ORF">FQP89_19500</name>
</gene>
<dbReference type="InterPro" id="IPR003615">
    <property type="entry name" value="HNH_nuc"/>
</dbReference>
<dbReference type="Proteomes" id="UP000317288">
    <property type="component" value="Unassembled WGS sequence"/>
</dbReference>
<evidence type="ECO:0000259" key="1">
    <source>
        <dbReference type="SMART" id="SM00507"/>
    </source>
</evidence>
<dbReference type="EMBL" id="VNFE01000007">
    <property type="protein sequence ID" value="TVU87767.1"/>
    <property type="molecule type" value="Genomic_DNA"/>
</dbReference>
<evidence type="ECO:0000313" key="3">
    <source>
        <dbReference type="Proteomes" id="UP000317288"/>
    </source>
</evidence>
<dbReference type="AlphaFoldDB" id="A0A558J2D1"/>
<sequence length="243" mass="27721">MELDVQGRNLLSLLVTRLDKAVPGRPETYIGYKECHVLLGLEQQREKWGESLKSQGLLSLAGWTETNGFPGITGLIVSLSTLEPGKGYFHLFDKDEVNYDWWAEQIRSAKSFDWSPYLAEKFDLVPSDLEVPNREDISISRIIRDTALSYRVKLIHGYKCQLCGIALSMPNGKKYAEVHHIKPLGQPHDGPDVIENMICVCPNHHAQLDYGAIKLLANNVRTKQEHQMSDRFIDYHNESIYRP</sequence>
<organism evidence="2 3">
    <name type="scientific">Vreelandella titanicae</name>
    <dbReference type="NCBI Taxonomy" id="664683"/>
    <lineage>
        <taxon>Bacteria</taxon>
        <taxon>Pseudomonadati</taxon>
        <taxon>Pseudomonadota</taxon>
        <taxon>Gammaproteobacteria</taxon>
        <taxon>Oceanospirillales</taxon>
        <taxon>Halomonadaceae</taxon>
        <taxon>Vreelandella</taxon>
    </lineage>
</organism>
<proteinExistence type="predicted"/>
<name>A0A558J2D1_9GAMM</name>
<dbReference type="RefSeq" id="WP_144814438.1">
    <property type="nucleotide sequence ID" value="NZ_VNFE01000007.1"/>
</dbReference>